<dbReference type="OMA" id="RHCAREF"/>
<feature type="region of interest" description="Disordered" evidence="1">
    <location>
        <begin position="1"/>
        <end position="77"/>
    </location>
</feature>
<evidence type="ECO:0000313" key="3">
    <source>
        <dbReference type="Proteomes" id="UP000007431"/>
    </source>
</evidence>
<dbReference type="InParanoid" id="D8QBM4"/>
<dbReference type="VEuPathDB" id="FungiDB:SCHCODRAFT_02509906"/>
<evidence type="ECO:0000256" key="1">
    <source>
        <dbReference type="SAM" id="MobiDB-lite"/>
    </source>
</evidence>
<feature type="compositionally biased region" description="Basic and acidic residues" evidence="1">
    <location>
        <begin position="222"/>
        <end position="236"/>
    </location>
</feature>
<feature type="region of interest" description="Disordered" evidence="1">
    <location>
        <begin position="164"/>
        <end position="238"/>
    </location>
</feature>
<feature type="region of interest" description="Disordered" evidence="1">
    <location>
        <begin position="257"/>
        <end position="276"/>
    </location>
</feature>
<dbReference type="STRING" id="578458.D8QBM4"/>
<feature type="non-terminal residue" evidence="2">
    <location>
        <position position="276"/>
    </location>
</feature>
<organism evidence="3">
    <name type="scientific">Schizophyllum commune (strain H4-8 / FGSC 9210)</name>
    <name type="common">Split gill fungus</name>
    <dbReference type="NCBI Taxonomy" id="578458"/>
    <lineage>
        <taxon>Eukaryota</taxon>
        <taxon>Fungi</taxon>
        <taxon>Dikarya</taxon>
        <taxon>Basidiomycota</taxon>
        <taxon>Agaricomycotina</taxon>
        <taxon>Agaricomycetes</taxon>
        <taxon>Agaricomycetidae</taxon>
        <taxon>Agaricales</taxon>
        <taxon>Schizophyllaceae</taxon>
        <taxon>Schizophyllum</taxon>
    </lineage>
</organism>
<dbReference type="EMBL" id="GL377309">
    <property type="protein sequence ID" value="EFI94783.1"/>
    <property type="molecule type" value="Genomic_DNA"/>
</dbReference>
<gene>
    <name evidence="2" type="ORF">SCHCODRAFT_111289</name>
</gene>
<accession>D8QBM4</accession>
<proteinExistence type="predicted"/>
<feature type="compositionally biased region" description="Low complexity" evidence="1">
    <location>
        <begin position="57"/>
        <end position="67"/>
    </location>
</feature>
<protein>
    <submittedName>
        <fullName evidence="2">Uncharacterized protein</fullName>
    </submittedName>
</protein>
<feature type="compositionally biased region" description="Low complexity" evidence="1">
    <location>
        <begin position="200"/>
        <end position="218"/>
    </location>
</feature>
<dbReference type="AlphaFoldDB" id="D8QBM4"/>
<dbReference type="Proteomes" id="UP000007431">
    <property type="component" value="Unassembled WGS sequence"/>
</dbReference>
<dbReference type="HOGENOM" id="CLU_1008873_0_0_1"/>
<name>D8QBM4_SCHCM</name>
<keyword evidence="3" id="KW-1185">Reference proteome</keyword>
<reference evidence="2 3" key="1">
    <citation type="journal article" date="2010" name="Nat. Biotechnol.">
        <title>Genome sequence of the model mushroom Schizophyllum commune.</title>
        <authorList>
            <person name="Ohm R.A."/>
            <person name="de Jong J.F."/>
            <person name="Lugones L.G."/>
            <person name="Aerts A."/>
            <person name="Kothe E."/>
            <person name="Stajich J.E."/>
            <person name="de Vries R.P."/>
            <person name="Record E."/>
            <person name="Levasseur A."/>
            <person name="Baker S.E."/>
            <person name="Bartholomew K.A."/>
            <person name="Coutinho P.M."/>
            <person name="Erdmann S."/>
            <person name="Fowler T.J."/>
            <person name="Gathman A.C."/>
            <person name="Lombard V."/>
            <person name="Henrissat B."/>
            <person name="Knabe N."/>
            <person name="Kuees U."/>
            <person name="Lilly W.W."/>
            <person name="Lindquist E."/>
            <person name="Lucas S."/>
            <person name="Magnuson J.K."/>
            <person name="Piumi F."/>
            <person name="Raudaskoski M."/>
            <person name="Salamov A."/>
            <person name="Schmutz J."/>
            <person name="Schwarze F.W.M.R."/>
            <person name="vanKuyk P.A."/>
            <person name="Horton J.S."/>
            <person name="Grigoriev I.V."/>
            <person name="Woesten H.A.B."/>
        </authorList>
    </citation>
    <scope>NUCLEOTIDE SEQUENCE [LARGE SCALE GENOMIC DNA]</scope>
    <source>
        <strain evidence="3">H4-8 / FGSC 9210</strain>
    </source>
</reference>
<sequence length="276" mass="29679">MHPSRPTYYSVQRQHGAGSRHASSRGPHAYGTYTALSPGAHDGLIDNSGQGKLVRNHPSQASSSPSHYPQPPYGGMQGLYDVDPRPMAASAPYPSATSYTAPDHYIGGSSLPAGLAISEPSTSTMGAVSPGSYNVNPYAPATPGDFLPSPISPYMPPTSSTPYDYYSSSSPHQYSPPSSYESAHQAHYPYGMPATMSHYDPGSPSALSSDGSSAVHSSPEQRSSEHDRRRHIESVHKNQTVQCDKCLRTFTRLDSCQRHTDSGNCTPAPRRVRKRT</sequence>
<feature type="compositionally biased region" description="Low complexity" evidence="1">
    <location>
        <begin position="164"/>
        <end position="182"/>
    </location>
</feature>
<evidence type="ECO:0000313" key="2">
    <source>
        <dbReference type="EMBL" id="EFI94783.1"/>
    </source>
</evidence>